<evidence type="ECO:0000256" key="1">
    <source>
        <dbReference type="SAM" id="MobiDB-lite"/>
    </source>
</evidence>
<dbReference type="OrthoDB" id="6383742at2"/>
<feature type="domain" description="Glycosyltransferase 2-like" evidence="2">
    <location>
        <begin position="177"/>
        <end position="296"/>
    </location>
</feature>
<dbReference type="EMBL" id="WIVE01000011">
    <property type="protein sequence ID" value="MQX35968.1"/>
    <property type="molecule type" value="Genomic_DNA"/>
</dbReference>
<dbReference type="InterPro" id="IPR001173">
    <property type="entry name" value="Glyco_trans_2-like"/>
</dbReference>
<accession>A0A7X1ZCD1</accession>
<dbReference type="AlphaFoldDB" id="A0A7X1ZCD1"/>
<dbReference type="Proteomes" id="UP000434582">
    <property type="component" value="Unassembled WGS sequence"/>
</dbReference>
<keyword evidence="3" id="KW-0808">Transferase</keyword>
<dbReference type="InterPro" id="IPR029044">
    <property type="entry name" value="Nucleotide-diphossugar_trans"/>
</dbReference>
<dbReference type="RefSeq" id="WP_153342005.1">
    <property type="nucleotide sequence ID" value="NZ_WIVE01000011.1"/>
</dbReference>
<protein>
    <submittedName>
        <fullName evidence="3">Glycosyltransferase</fullName>
    </submittedName>
</protein>
<feature type="region of interest" description="Disordered" evidence="1">
    <location>
        <begin position="95"/>
        <end position="115"/>
    </location>
</feature>
<dbReference type="PANTHER" id="PTHR43685">
    <property type="entry name" value="GLYCOSYLTRANSFERASE"/>
    <property type="match status" value="1"/>
</dbReference>
<proteinExistence type="predicted"/>
<dbReference type="Gene3D" id="3.90.550.10">
    <property type="entry name" value="Spore Coat Polysaccharide Biosynthesis Protein SpsA, Chain A"/>
    <property type="match status" value="1"/>
</dbReference>
<evidence type="ECO:0000313" key="4">
    <source>
        <dbReference type="Proteomes" id="UP000434582"/>
    </source>
</evidence>
<reference evidence="3 4" key="1">
    <citation type="submission" date="2019-10" db="EMBL/GenBank/DDBJ databases">
        <title>Draft whole-genome sequence of the purple nonsulfur photosynthetic bacterium Roseospira navarrensis DSM 15114.</title>
        <authorList>
            <person name="Kyndt J.A."/>
            <person name="Meyer T.E."/>
        </authorList>
    </citation>
    <scope>NUCLEOTIDE SEQUENCE [LARGE SCALE GENOMIC DNA]</scope>
    <source>
        <strain evidence="3 4">DSM 15114</strain>
    </source>
</reference>
<organism evidence="3 4">
    <name type="scientific">Roseospira navarrensis</name>
    <dbReference type="NCBI Taxonomy" id="140058"/>
    <lineage>
        <taxon>Bacteria</taxon>
        <taxon>Pseudomonadati</taxon>
        <taxon>Pseudomonadota</taxon>
        <taxon>Alphaproteobacteria</taxon>
        <taxon>Rhodospirillales</taxon>
        <taxon>Rhodospirillaceae</taxon>
        <taxon>Roseospira</taxon>
    </lineage>
</organism>
<dbReference type="InterPro" id="IPR050834">
    <property type="entry name" value="Glycosyltransf_2"/>
</dbReference>
<name>A0A7X1ZCD1_9PROT</name>
<dbReference type="PANTHER" id="PTHR43685:SF2">
    <property type="entry name" value="GLYCOSYLTRANSFERASE 2-LIKE DOMAIN-CONTAINING PROTEIN"/>
    <property type="match status" value="1"/>
</dbReference>
<evidence type="ECO:0000313" key="3">
    <source>
        <dbReference type="EMBL" id="MQX35968.1"/>
    </source>
</evidence>
<dbReference type="SUPFAM" id="SSF53448">
    <property type="entry name" value="Nucleotide-diphospho-sugar transferases"/>
    <property type="match status" value="1"/>
</dbReference>
<dbReference type="GO" id="GO:0016740">
    <property type="term" value="F:transferase activity"/>
    <property type="evidence" value="ECO:0007669"/>
    <property type="project" value="UniProtKB-KW"/>
</dbReference>
<dbReference type="Pfam" id="PF00535">
    <property type="entry name" value="Glycos_transf_2"/>
    <property type="match status" value="1"/>
</dbReference>
<evidence type="ECO:0000259" key="2">
    <source>
        <dbReference type="Pfam" id="PF00535"/>
    </source>
</evidence>
<comment type="caution">
    <text evidence="3">The sequence shown here is derived from an EMBL/GenBank/DDBJ whole genome shotgun (WGS) entry which is preliminary data.</text>
</comment>
<sequence>MAIHPLWSWSPAAESPTLALIAPSAARLPLAARLRRAGWAVRPVSPESLTAPPASIARAIADHLAAAAPDIVVGLCPPWWLGVAAQTRAAGLEDPPARWLLAPPPESRAERPTDHAATLERAALDRLARAAADAVDDPPTAPHAVALSVETNGRLAAWREAGPPAQHPAAPPVSLGVVMVHRDRPALLARALTSLEAQTRPPDALVVVDAASTDPASVQGARAAVAAVRTGPARLLALDTASLGAARAAGADGLETDWLLFMDDDNLVPPEALATFARAAATGAADLWTCWARLFPDEEPPPKGPPVTAPLYAPLGPVPGLMDRTNDMGDAHLLIHRAAFTRLGGFDPDPNTGAEDWDLLVRAWTAGLRHRVIPRVLLWKRQSPGSMSATMDPARARARIVERLRAVGVPL</sequence>
<keyword evidence="4" id="KW-1185">Reference proteome</keyword>
<gene>
    <name evidence="3" type="ORF">GHC57_05485</name>
</gene>